<organism evidence="1 2">
    <name type="scientific">Arthrobacter globiformis</name>
    <dbReference type="NCBI Taxonomy" id="1665"/>
    <lineage>
        <taxon>Bacteria</taxon>
        <taxon>Bacillati</taxon>
        <taxon>Actinomycetota</taxon>
        <taxon>Actinomycetes</taxon>
        <taxon>Micrococcales</taxon>
        <taxon>Micrococcaceae</taxon>
        <taxon>Arthrobacter</taxon>
    </lineage>
</organism>
<dbReference type="AlphaFoldDB" id="A0A328HJ74"/>
<dbReference type="EMBL" id="QLNP01000074">
    <property type="protein sequence ID" value="RAM37280.1"/>
    <property type="molecule type" value="Genomic_DNA"/>
</dbReference>
<dbReference type="OrthoDB" id="3296614at2"/>
<gene>
    <name evidence="1" type="ORF">DBZ45_10695</name>
</gene>
<name>A0A328HJ74_ARTGO</name>
<proteinExistence type="predicted"/>
<accession>A0A328HJ74</accession>
<dbReference type="RefSeq" id="WP_111903884.1">
    <property type="nucleotide sequence ID" value="NZ_QLNP01000074.1"/>
</dbReference>
<evidence type="ECO:0000313" key="1">
    <source>
        <dbReference type="EMBL" id="RAM37280.1"/>
    </source>
</evidence>
<dbReference type="Proteomes" id="UP000249166">
    <property type="component" value="Unassembled WGS sequence"/>
</dbReference>
<sequence>MTDDAGSGQRIFVRDTVPYAVPESLEELQGPDHGIMELPVSVHWGPKSTFRVDSPEVLAHYAYVLNAGTLDDLRTILNRMVLEQSWAALLLPARCRRLWEAKFPQLAA</sequence>
<comment type="caution">
    <text evidence="1">The sequence shown here is derived from an EMBL/GenBank/DDBJ whole genome shotgun (WGS) entry which is preliminary data.</text>
</comment>
<reference evidence="1 2" key="1">
    <citation type="submission" date="2018-04" db="EMBL/GenBank/DDBJ databases">
        <title>Bacteria isolated from cave deposits of Manipur.</title>
        <authorList>
            <person name="Sahoo D."/>
            <person name="Sarangthem I."/>
            <person name="Nandeibam J."/>
        </authorList>
    </citation>
    <scope>NUCLEOTIDE SEQUENCE [LARGE SCALE GENOMIC DNA]</scope>
    <source>
        <strain evidence="2">mrc11</strain>
    </source>
</reference>
<protein>
    <submittedName>
        <fullName evidence="1">Uncharacterized protein</fullName>
    </submittedName>
</protein>
<evidence type="ECO:0000313" key="2">
    <source>
        <dbReference type="Proteomes" id="UP000249166"/>
    </source>
</evidence>